<dbReference type="Gene3D" id="2.20.28.30">
    <property type="entry name" value="RNA polymerase ii, chain L"/>
    <property type="match status" value="1"/>
</dbReference>
<reference evidence="1" key="2">
    <citation type="submission" date="2025-08" db="UniProtKB">
        <authorList>
            <consortium name="Ensembl"/>
        </authorList>
    </citation>
    <scope>IDENTIFICATION</scope>
</reference>
<protein>
    <submittedName>
        <fullName evidence="1">Uncharacterized protein</fullName>
    </submittedName>
</protein>
<organism evidence="1 2">
    <name type="scientific">Poecilia formosa</name>
    <name type="common">Amazon molly</name>
    <name type="synonym">Limia formosa</name>
    <dbReference type="NCBI Taxonomy" id="48698"/>
    <lineage>
        <taxon>Eukaryota</taxon>
        <taxon>Metazoa</taxon>
        <taxon>Chordata</taxon>
        <taxon>Craniata</taxon>
        <taxon>Vertebrata</taxon>
        <taxon>Euteleostomi</taxon>
        <taxon>Actinopterygii</taxon>
        <taxon>Neopterygii</taxon>
        <taxon>Teleostei</taxon>
        <taxon>Neoteleostei</taxon>
        <taxon>Acanthomorphata</taxon>
        <taxon>Ovalentaria</taxon>
        <taxon>Atherinomorphae</taxon>
        <taxon>Cyprinodontiformes</taxon>
        <taxon>Poeciliidae</taxon>
        <taxon>Poeciliinae</taxon>
        <taxon>Poecilia</taxon>
    </lineage>
</organism>
<name>A0A096M074_POEFO</name>
<dbReference type="Proteomes" id="UP000028760">
    <property type="component" value="Unassembled WGS sequence"/>
</dbReference>
<sequence length="57" mass="6719">FGLRQPLNAPRSSPNLRITNMGSCHISNLILCRDLVKCKMCLYKLLYKRREKICYVF</sequence>
<dbReference type="AlphaFoldDB" id="A0A096M074"/>
<reference evidence="1" key="3">
    <citation type="submission" date="2025-09" db="UniProtKB">
        <authorList>
            <consortium name="Ensembl"/>
        </authorList>
    </citation>
    <scope>IDENTIFICATION</scope>
</reference>
<accession>A0A096M074</accession>
<dbReference type="InterPro" id="IPR029040">
    <property type="entry name" value="RPABC4/Spt4"/>
</dbReference>
<proteinExistence type="predicted"/>
<reference evidence="2" key="1">
    <citation type="submission" date="2013-10" db="EMBL/GenBank/DDBJ databases">
        <authorList>
            <person name="Schartl M."/>
            <person name="Warren W."/>
        </authorList>
    </citation>
    <scope>NUCLEOTIDE SEQUENCE [LARGE SCALE GENOMIC DNA]</scope>
    <source>
        <strain evidence="2">female</strain>
    </source>
</reference>
<evidence type="ECO:0000313" key="1">
    <source>
        <dbReference type="Ensembl" id="ENSPFOP00000024815.1"/>
    </source>
</evidence>
<evidence type="ECO:0000313" key="2">
    <source>
        <dbReference type="Proteomes" id="UP000028760"/>
    </source>
</evidence>
<dbReference type="Ensembl" id="ENSPFOT00000027680.1">
    <property type="protein sequence ID" value="ENSPFOP00000024815.1"/>
    <property type="gene ID" value="ENSPFOG00000022973.1"/>
</dbReference>
<dbReference type="EMBL" id="AYCK01002779">
    <property type="status" value="NOT_ANNOTATED_CDS"/>
    <property type="molecule type" value="Genomic_DNA"/>
</dbReference>
<dbReference type="SUPFAM" id="SSF63393">
    <property type="entry name" value="RNA polymerase subunits"/>
    <property type="match status" value="1"/>
</dbReference>
<keyword evidence="2" id="KW-1185">Reference proteome</keyword>